<evidence type="ECO:0000256" key="3">
    <source>
        <dbReference type="ARBA" id="ARBA00012141"/>
    </source>
</evidence>
<dbReference type="InterPro" id="IPR029063">
    <property type="entry name" value="SAM-dependent_MTases_sf"/>
</dbReference>
<evidence type="ECO:0000313" key="10">
    <source>
        <dbReference type="Proteomes" id="UP001063782"/>
    </source>
</evidence>
<dbReference type="PIRSF" id="PIRSF004553">
    <property type="entry name" value="CHP00095"/>
    <property type="match status" value="1"/>
</dbReference>
<evidence type="ECO:0000256" key="1">
    <source>
        <dbReference type="ARBA" id="ARBA00002649"/>
    </source>
</evidence>
<keyword evidence="5 8" id="KW-0489">Methyltransferase</keyword>
<dbReference type="EC" id="2.1.1.171" evidence="3 8"/>
<dbReference type="InterPro" id="IPR004398">
    <property type="entry name" value="RNA_MeTrfase_RsmD"/>
</dbReference>
<dbReference type="EMBL" id="CP089977">
    <property type="protein sequence ID" value="UXZ05202.1"/>
    <property type="molecule type" value="Genomic_DNA"/>
</dbReference>
<keyword evidence="8" id="KW-0949">S-adenosyl-L-methionine</keyword>
<dbReference type="CDD" id="cd02440">
    <property type="entry name" value="AdoMet_MTases"/>
    <property type="match status" value="1"/>
</dbReference>
<name>A0ABY6F533_9GAMM</name>
<comment type="similarity">
    <text evidence="2 8">Belongs to the methyltransferase superfamily. RsmD family.</text>
</comment>
<evidence type="ECO:0000256" key="8">
    <source>
        <dbReference type="PIRNR" id="PIRNR004553"/>
    </source>
</evidence>
<accession>A0ABY6F533</accession>
<evidence type="ECO:0000256" key="2">
    <source>
        <dbReference type="ARBA" id="ARBA00005269"/>
    </source>
</evidence>
<reference evidence="9" key="1">
    <citation type="submission" date="2021-12" db="EMBL/GenBank/DDBJ databases">
        <title>taxonomy of Moraxella sp. ZY201224.</title>
        <authorList>
            <person name="Li F."/>
        </authorList>
    </citation>
    <scope>NUCLEOTIDE SEQUENCE</scope>
    <source>
        <strain evidence="9">ZY201224</strain>
    </source>
</reference>
<protein>
    <recommendedName>
        <fullName evidence="4 8">Ribosomal RNA small subunit methyltransferase D</fullName>
        <ecNumber evidence="3 8">2.1.1.171</ecNumber>
    </recommendedName>
</protein>
<sequence>MKKKPRSTTPKTTNQVRIIGGMHKRRLLSFIDADGLRPTPDRMRETLFNWLMGHLSDATVLDVCAGSGVLGAECLSRGAKFATFIEYQTAQAKLLSDNLNTLRLSEQSQVIAGDALTKLPSLTQTYDIVFIDPPYALNLWQKLLNILQDNKLIHQDSLIYLEADKSIETIINLDDYHIIKNTKTGQVHSYLLQIA</sequence>
<dbReference type="SUPFAM" id="SSF53335">
    <property type="entry name" value="S-adenosyl-L-methionine-dependent methyltransferases"/>
    <property type="match status" value="1"/>
</dbReference>
<evidence type="ECO:0000313" key="9">
    <source>
        <dbReference type="EMBL" id="UXZ05202.1"/>
    </source>
</evidence>
<evidence type="ECO:0000256" key="5">
    <source>
        <dbReference type="ARBA" id="ARBA00022603"/>
    </source>
</evidence>
<dbReference type="GO" id="GO:0052913">
    <property type="term" value="F:16S rRNA (guanine(966)-N(2))-methyltransferase activity"/>
    <property type="evidence" value="ECO:0007669"/>
    <property type="project" value="UniProtKB-EC"/>
</dbReference>
<dbReference type="Gene3D" id="3.40.50.150">
    <property type="entry name" value="Vaccinia Virus protein VP39"/>
    <property type="match status" value="1"/>
</dbReference>
<proteinExistence type="inferred from homology"/>
<evidence type="ECO:0000256" key="6">
    <source>
        <dbReference type="ARBA" id="ARBA00022679"/>
    </source>
</evidence>
<keyword evidence="6 8" id="KW-0808">Transferase</keyword>
<gene>
    <name evidence="9" type="primary">rsmD</name>
    <name evidence="9" type="ORF">LU297_01750</name>
</gene>
<dbReference type="PROSITE" id="PS00092">
    <property type="entry name" value="N6_MTASE"/>
    <property type="match status" value="1"/>
</dbReference>
<dbReference type="PANTHER" id="PTHR43542:SF1">
    <property type="entry name" value="METHYLTRANSFERASE"/>
    <property type="match status" value="1"/>
</dbReference>
<dbReference type="Proteomes" id="UP001063782">
    <property type="component" value="Chromosome"/>
</dbReference>
<evidence type="ECO:0000256" key="4">
    <source>
        <dbReference type="ARBA" id="ARBA00013682"/>
    </source>
</evidence>
<organism evidence="9 10">
    <name type="scientific">Moraxella nasicaprae</name>
    <dbReference type="NCBI Taxonomy" id="2904122"/>
    <lineage>
        <taxon>Bacteria</taxon>
        <taxon>Pseudomonadati</taxon>
        <taxon>Pseudomonadota</taxon>
        <taxon>Gammaproteobacteria</taxon>
        <taxon>Moraxellales</taxon>
        <taxon>Moraxellaceae</taxon>
        <taxon>Moraxella</taxon>
    </lineage>
</organism>
<comment type="catalytic activity">
    <reaction evidence="7 8">
        <text>guanosine(966) in 16S rRNA + S-adenosyl-L-methionine = N(2)-methylguanosine(966) in 16S rRNA + S-adenosyl-L-homocysteine + H(+)</text>
        <dbReference type="Rhea" id="RHEA:23548"/>
        <dbReference type="Rhea" id="RHEA-COMP:10211"/>
        <dbReference type="Rhea" id="RHEA-COMP:10212"/>
        <dbReference type="ChEBI" id="CHEBI:15378"/>
        <dbReference type="ChEBI" id="CHEBI:57856"/>
        <dbReference type="ChEBI" id="CHEBI:59789"/>
        <dbReference type="ChEBI" id="CHEBI:74269"/>
        <dbReference type="ChEBI" id="CHEBI:74481"/>
        <dbReference type="EC" id="2.1.1.171"/>
    </reaction>
</comment>
<keyword evidence="8" id="KW-0698">rRNA processing</keyword>
<dbReference type="InterPro" id="IPR002052">
    <property type="entry name" value="DNA_methylase_N6_adenine_CS"/>
</dbReference>
<comment type="function">
    <text evidence="1 8">Specifically methylates the guanine in position 966 of 16S rRNA in the assembled 30S particle.</text>
</comment>
<dbReference type="RefSeq" id="WP_263076702.1">
    <property type="nucleotide sequence ID" value="NZ_CP089977.1"/>
</dbReference>
<dbReference type="PANTHER" id="PTHR43542">
    <property type="entry name" value="METHYLTRANSFERASE"/>
    <property type="match status" value="1"/>
</dbReference>
<evidence type="ECO:0000256" key="7">
    <source>
        <dbReference type="ARBA" id="ARBA00048326"/>
    </source>
</evidence>
<dbReference type="NCBIfam" id="TIGR00095">
    <property type="entry name" value="16S rRNA (guanine(966)-N(2))-methyltransferase RsmD"/>
    <property type="match status" value="1"/>
</dbReference>
<dbReference type="Pfam" id="PF03602">
    <property type="entry name" value="Cons_hypoth95"/>
    <property type="match status" value="1"/>
</dbReference>
<keyword evidence="10" id="KW-1185">Reference proteome</keyword>